<dbReference type="PROSITE" id="PS00108">
    <property type="entry name" value="PROTEIN_KINASE_ST"/>
    <property type="match status" value="1"/>
</dbReference>
<dbReference type="SMART" id="SM00220">
    <property type="entry name" value="S_TKc"/>
    <property type="match status" value="1"/>
</dbReference>
<sequence length="1296" mass="143302">MHDEEHVLKSDPSMDSNQPEAKTVDQSCIDSAASELDFQVHQEVPSHVGNYSILALIASGGMGRVYRARRSSDGQEVALKVIARDLPSSRMLARFECERIALEMMEHPNIAKVLDSGFDDVSRPFVVMELVHGTPIDVYCDKHRLTITERLELFIQVCHAIHHAHQKGVIHRDIKPSNLLVQSQPDGQALVKVIDFGLSKSSHNEQIIDSFDQTQNGDLIGTIEYMSPEQARVTDAEVDSRTDVYSLGVILHQLLTGQSPIGRLRSLTDNLESLLRTLREEDVRRPSQHVRTAGDEIFGFAHCRGLTPEQLASTLDGSLDCVVLKALEKYPAYRYSTAIALADDIRHFVKGEPIIANPRPLVYQLQRSLVRHRYLATMAAVVVVVLGIGLATSILMWSQSETQRRRATIAERYAREAAEHATTVSEEAQLQRDAAIAARQVAEAMAAQTHYLLARDRGQQGRTRESLRLLQQVPPTERQIEWYLARNRLDSSLQTFAGTAKTATAIAFGPGEDELIATTEVGQVNRYPLDRTSSQVLSEFQLRAIGPLCMDRTGRWLASASKDDGVIVVDTTDNRVVAELPSFDTGVVALDWFSPPLSDSTQGRLAIATDRGTVLVINVESQGSEIQFQHSSHQIQAIKVSPIANTISVRSRVPWGGVNDGWIYMYDLDGALLWQSPSNESPVRCFSYTNDGGQILAGDSEGRLKMLDALTGERQRAYARSSQAASSIEFSPDGRLFAIGRTDGAIQLWRTEMYQSVALLCGHTRRIVDLCFHREGKRLVSSSIDKSVKLWDVEDSLVLHDETPTEIGSLAGIVGAVGVDPKGRFLAIAEGDSLQSDFDDVHRNYDIRILDSVTHRLQRRLLGHDDGVLAIAVRHDGQQLASASVDQTARLWDVSKQQAAPIVLEHNSGVSSIAYSRDGRTVATGSYSGIVRFWDATNGQLKRSFRSNDNVQSLTFSSDGNRLATGGSDGIIRIWDVKSGTQQFEIDAKTKHLHDLKYVDNDAAILSETADSSIAMWSLRTHQVLRLFEGHDRLVRSILLHPLDRRIISCSDDGTIRIWDLDSNRELESIRLHEAKAWTIAISAAGDRLYAGLRNGALVRWNAERRPPASDLALSRDQIRSASQNEQAGWIVTAGRDGTLAIWDRIDGQQVSVTSPDHRVISAIAISPDRSRLVTGTASGQVDVYQVRTDADEHYLIQPLASVRQSSSAITALAFDQQQSVVVGRTSDGRVFEVAIGDRAAHSSEVGDRDQILRQAYADEAAVFAYLHATEVRRGEPVTTLLTTGIRQRVKFSRAR</sequence>
<proteinExistence type="predicted"/>
<evidence type="ECO:0000256" key="5">
    <source>
        <dbReference type="SAM" id="Phobius"/>
    </source>
</evidence>
<dbReference type="InterPro" id="IPR008271">
    <property type="entry name" value="Ser/Thr_kinase_AS"/>
</dbReference>
<dbReference type="InterPro" id="IPR011009">
    <property type="entry name" value="Kinase-like_dom_sf"/>
</dbReference>
<evidence type="ECO:0000259" key="6">
    <source>
        <dbReference type="PROSITE" id="PS50011"/>
    </source>
</evidence>
<dbReference type="InterPro" id="IPR015943">
    <property type="entry name" value="WD40/YVTN_repeat-like_dom_sf"/>
</dbReference>
<dbReference type="SUPFAM" id="SSF50998">
    <property type="entry name" value="Quinoprotein alcohol dehydrogenase-like"/>
    <property type="match status" value="1"/>
</dbReference>
<feature type="repeat" description="WD" evidence="3">
    <location>
        <begin position="1028"/>
        <end position="1069"/>
    </location>
</feature>
<keyword evidence="2" id="KW-0677">Repeat</keyword>
<name>A0ABT7PN63_9BACT</name>
<dbReference type="InterPro" id="IPR011047">
    <property type="entry name" value="Quinoprotein_ADH-like_sf"/>
</dbReference>
<dbReference type="GO" id="GO:0016301">
    <property type="term" value="F:kinase activity"/>
    <property type="evidence" value="ECO:0007669"/>
    <property type="project" value="UniProtKB-KW"/>
</dbReference>
<keyword evidence="1 3" id="KW-0853">WD repeat</keyword>
<dbReference type="PANTHER" id="PTHR19846:SF0">
    <property type="entry name" value="PRE-MRNA PROCESSING FACTOR 4"/>
    <property type="match status" value="1"/>
</dbReference>
<keyword evidence="8" id="KW-1185">Reference proteome</keyword>
<dbReference type="SMART" id="SM00320">
    <property type="entry name" value="WD40"/>
    <property type="match status" value="13"/>
</dbReference>
<dbReference type="SUPFAM" id="SSF82171">
    <property type="entry name" value="DPP6 N-terminal domain-like"/>
    <property type="match status" value="1"/>
</dbReference>
<dbReference type="PANTHER" id="PTHR19846">
    <property type="entry name" value="WD40 REPEAT PROTEIN"/>
    <property type="match status" value="1"/>
</dbReference>
<feature type="repeat" description="WD" evidence="3">
    <location>
        <begin position="760"/>
        <end position="801"/>
    </location>
</feature>
<dbReference type="Gene3D" id="3.30.200.20">
    <property type="entry name" value="Phosphorylase Kinase, domain 1"/>
    <property type="match status" value="1"/>
</dbReference>
<dbReference type="Pfam" id="PF00400">
    <property type="entry name" value="WD40"/>
    <property type="match status" value="6"/>
</dbReference>
<feature type="region of interest" description="Disordered" evidence="4">
    <location>
        <begin position="1"/>
        <end position="25"/>
    </location>
</feature>
<dbReference type="InterPro" id="IPR036322">
    <property type="entry name" value="WD40_repeat_dom_sf"/>
</dbReference>
<feature type="repeat" description="WD" evidence="3">
    <location>
        <begin position="718"/>
        <end position="759"/>
    </location>
</feature>
<dbReference type="Pfam" id="PF00069">
    <property type="entry name" value="Pkinase"/>
    <property type="match status" value="1"/>
</dbReference>
<feature type="domain" description="Protein kinase" evidence="6">
    <location>
        <begin position="51"/>
        <end position="349"/>
    </location>
</feature>
<dbReference type="InterPro" id="IPR000719">
    <property type="entry name" value="Prot_kinase_dom"/>
</dbReference>
<keyword evidence="7" id="KW-0418">Kinase</keyword>
<keyword evidence="5" id="KW-0812">Transmembrane</keyword>
<feature type="repeat" description="WD" evidence="3">
    <location>
        <begin position="1112"/>
        <end position="1153"/>
    </location>
</feature>
<evidence type="ECO:0000256" key="1">
    <source>
        <dbReference type="ARBA" id="ARBA00022574"/>
    </source>
</evidence>
<organism evidence="7 8">
    <name type="scientific">Roseiconus lacunae</name>
    <dbReference type="NCBI Taxonomy" id="2605694"/>
    <lineage>
        <taxon>Bacteria</taxon>
        <taxon>Pseudomonadati</taxon>
        <taxon>Planctomycetota</taxon>
        <taxon>Planctomycetia</taxon>
        <taxon>Pirellulales</taxon>
        <taxon>Pirellulaceae</taxon>
        <taxon>Roseiconus</taxon>
    </lineage>
</organism>
<accession>A0ABT7PN63</accession>
<dbReference type="Gene3D" id="2.130.10.10">
    <property type="entry name" value="YVTN repeat-like/Quinoprotein amine dehydrogenase"/>
    <property type="match status" value="5"/>
</dbReference>
<dbReference type="PROSITE" id="PS50011">
    <property type="entry name" value="PROTEIN_KINASE_DOM"/>
    <property type="match status" value="1"/>
</dbReference>
<feature type="repeat" description="WD" evidence="3">
    <location>
        <begin position="986"/>
        <end position="1027"/>
    </location>
</feature>
<evidence type="ECO:0000256" key="2">
    <source>
        <dbReference type="ARBA" id="ARBA00022737"/>
    </source>
</evidence>
<dbReference type="EMBL" id="JASZZN010000017">
    <property type="protein sequence ID" value="MDM4017913.1"/>
    <property type="molecule type" value="Genomic_DNA"/>
</dbReference>
<keyword evidence="5" id="KW-0472">Membrane</keyword>
<dbReference type="InterPro" id="IPR020472">
    <property type="entry name" value="WD40_PAC1"/>
</dbReference>
<dbReference type="PROSITE" id="PS50294">
    <property type="entry name" value="WD_REPEATS_REGION"/>
    <property type="match status" value="6"/>
</dbReference>
<reference evidence="7 8" key="1">
    <citation type="submission" date="2023-06" db="EMBL/GenBank/DDBJ databases">
        <title>Roseiconus lacunae JC819 isolated from Gulf of Mannar region, Tamil Nadu.</title>
        <authorList>
            <person name="Pk S."/>
            <person name="Ch S."/>
            <person name="Ch V.R."/>
        </authorList>
    </citation>
    <scope>NUCLEOTIDE SEQUENCE [LARGE SCALE GENOMIC DNA]</scope>
    <source>
        <strain evidence="7 8">JC819</strain>
    </source>
</reference>
<keyword evidence="7" id="KW-0808">Transferase</keyword>
<dbReference type="InterPro" id="IPR001680">
    <property type="entry name" value="WD40_rpt"/>
</dbReference>
<dbReference type="Gene3D" id="1.10.510.10">
    <property type="entry name" value="Transferase(Phosphotransferase) domain 1"/>
    <property type="match status" value="1"/>
</dbReference>
<evidence type="ECO:0000256" key="4">
    <source>
        <dbReference type="SAM" id="MobiDB-lite"/>
    </source>
</evidence>
<dbReference type="PROSITE" id="PS50082">
    <property type="entry name" value="WD_REPEATS_2"/>
    <property type="match status" value="8"/>
</dbReference>
<dbReference type="SUPFAM" id="SSF50978">
    <property type="entry name" value="WD40 repeat-like"/>
    <property type="match status" value="1"/>
</dbReference>
<dbReference type="PRINTS" id="PR00320">
    <property type="entry name" value="GPROTEINBRPT"/>
</dbReference>
<dbReference type="SUPFAM" id="SSF56112">
    <property type="entry name" value="Protein kinase-like (PK-like)"/>
    <property type="match status" value="1"/>
</dbReference>
<feature type="repeat" description="WD" evidence="3">
    <location>
        <begin position="944"/>
        <end position="985"/>
    </location>
</feature>
<feature type="repeat" description="WD" evidence="3">
    <location>
        <begin position="861"/>
        <end position="902"/>
    </location>
</feature>
<feature type="compositionally biased region" description="Polar residues" evidence="4">
    <location>
        <begin position="13"/>
        <end position="25"/>
    </location>
</feature>
<dbReference type="Proteomes" id="UP001239462">
    <property type="component" value="Unassembled WGS sequence"/>
</dbReference>
<evidence type="ECO:0000313" key="7">
    <source>
        <dbReference type="EMBL" id="MDM4017913.1"/>
    </source>
</evidence>
<feature type="repeat" description="WD" evidence="3">
    <location>
        <begin position="903"/>
        <end position="944"/>
    </location>
</feature>
<evidence type="ECO:0000256" key="3">
    <source>
        <dbReference type="PROSITE-ProRule" id="PRU00221"/>
    </source>
</evidence>
<comment type="caution">
    <text evidence="7">The sequence shown here is derived from an EMBL/GenBank/DDBJ whole genome shotgun (WGS) entry which is preliminary data.</text>
</comment>
<evidence type="ECO:0000313" key="8">
    <source>
        <dbReference type="Proteomes" id="UP001239462"/>
    </source>
</evidence>
<dbReference type="PROSITE" id="PS00678">
    <property type="entry name" value="WD_REPEATS_1"/>
    <property type="match status" value="4"/>
</dbReference>
<gene>
    <name evidence="7" type="ORF">QTN89_20875</name>
</gene>
<feature type="transmembrane region" description="Helical" evidence="5">
    <location>
        <begin position="374"/>
        <end position="397"/>
    </location>
</feature>
<keyword evidence="5" id="KW-1133">Transmembrane helix</keyword>
<dbReference type="RefSeq" id="WP_289165501.1">
    <property type="nucleotide sequence ID" value="NZ_JASZZN010000017.1"/>
</dbReference>
<dbReference type="CDD" id="cd00200">
    <property type="entry name" value="WD40"/>
    <property type="match status" value="1"/>
</dbReference>
<protein>
    <submittedName>
        <fullName evidence="7">Protein kinase</fullName>
    </submittedName>
</protein>
<dbReference type="InterPro" id="IPR019775">
    <property type="entry name" value="WD40_repeat_CS"/>
</dbReference>
<dbReference type="CDD" id="cd14014">
    <property type="entry name" value="STKc_PknB_like"/>
    <property type="match status" value="1"/>
</dbReference>